<name>A0ABX1NUS9_9RHOO</name>
<feature type="domain" description="HTH araC/xylS-type" evidence="4">
    <location>
        <begin position="216"/>
        <end position="317"/>
    </location>
</feature>
<keyword evidence="2" id="KW-0238">DNA-binding</keyword>
<evidence type="ECO:0000313" key="6">
    <source>
        <dbReference type="Proteomes" id="UP000633943"/>
    </source>
</evidence>
<dbReference type="Proteomes" id="UP000633943">
    <property type="component" value="Unassembled WGS sequence"/>
</dbReference>
<dbReference type="PROSITE" id="PS01124">
    <property type="entry name" value="HTH_ARAC_FAMILY_2"/>
    <property type="match status" value="1"/>
</dbReference>
<reference evidence="5 6" key="1">
    <citation type="submission" date="2019-12" db="EMBL/GenBank/DDBJ databases">
        <title>Comparative genomics gives insights into the taxonomy of the Azoarcus-Aromatoleum group and reveals separate origins of nif in the plant-associated Azoarcus and non-plant-associated Aromatoleum sub-groups.</title>
        <authorList>
            <person name="Lafos M."/>
            <person name="Maluk M."/>
            <person name="Batista M."/>
            <person name="Junghare M."/>
            <person name="Carmona M."/>
            <person name="Faoro H."/>
            <person name="Cruz L.M."/>
            <person name="Battistoni F."/>
            <person name="De Souza E."/>
            <person name="Pedrosa F."/>
            <person name="Chen W.-M."/>
            <person name="Poole P.S."/>
            <person name="Dixon R.A."/>
            <person name="James E.K."/>
        </authorList>
    </citation>
    <scope>NUCLEOTIDE SEQUENCE [LARGE SCALE GENOMIC DNA]</scope>
    <source>
        <strain evidence="5 6">PbN1</strain>
    </source>
</reference>
<gene>
    <name evidence="5" type="ORF">GPA24_09515</name>
</gene>
<dbReference type="InterPro" id="IPR050204">
    <property type="entry name" value="AraC_XylS_family_regulators"/>
</dbReference>
<dbReference type="Pfam" id="PF14525">
    <property type="entry name" value="AraC_binding_2"/>
    <property type="match status" value="1"/>
</dbReference>
<keyword evidence="1" id="KW-0805">Transcription regulation</keyword>
<comment type="caution">
    <text evidence="5">The sequence shown here is derived from an EMBL/GenBank/DDBJ whole genome shotgun (WGS) entry which is preliminary data.</text>
</comment>
<keyword evidence="6" id="KW-1185">Reference proteome</keyword>
<protein>
    <submittedName>
        <fullName evidence="5">Helix-turn-helix domain-containing protein</fullName>
    </submittedName>
</protein>
<evidence type="ECO:0000256" key="1">
    <source>
        <dbReference type="ARBA" id="ARBA00023015"/>
    </source>
</evidence>
<evidence type="ECO:0000256" key="3">
    <source>
        <dbReference type="ARBA" id="ARBA00023163"/>
    </source>
</evidence>
<accession>A0ABX1NUS9</accession>
<dbReference type="SMART" id="SM00342">
    <property type="entry name" value="HTH_ARAC"/>
    <property type="match status" value="1"/>
</dbReference>
<evidence type="ECO:0000259" key="4">
    <source>
        <dbReference type="PROSITE" id="PS01124"/>
    </source>
</evidence>
<dbReference type="PANTHER" id="PTHR46796">
    <property type="entry name" value="HTH-TYPE TRANSCRIPTIONAL ACTIVATOR RHAS-RELATED"/>
    <property type="match status" value="1"/>
</dbReference>
<dbReference type="InterPro" id="IPR009057">
    <property type="entry name" value="Homeodomain-like_sf"/>
</dbReference>
<sequence length="333" mass="36878">MPHSLEEDVISVPVLLKTARLAQWSEAIGENFLPLEFRCHRHADFHGTARMASIGAGRATEICASAQKVARTPQLAGRSDSAYVKALWQLNGETFLEQDGAAARLGPGSWATYDASRPYALELSANSHFITLLMPWSDKDETPRLVRRLAASALQTEGYARVALDLLRQMLHASSPIDAFSGSLLHQSLMNMLQASLRLELMSRVGTDAHCGDRLSAARSHIDRHLHDATLEPATVARALNMSRRSLYNLFEHSGDSPCAYLQRRRLERARDALADPLLARNPITTIAYDHGFSDAAHFSRRFHERYGESPSAYRQRVASKPATERCLAGVPP</sequence>
<keyword evidence="3" id="KW-0804">Transcription</keyword>
<dbReference type="EMBL" id="WTVP01000021">
    <property type="protein sequence ID" value="NMG15775.1"/>
    <property type="molecule type" value="Genomic_DNA"/>
</dbReference>
<dbReference type="PRINTS" id="PR00032">
    <property type="entry name" value="HTHARAC"/>
</dbReference>
<organism evidence="5 6">
    <name type="scientific">Aromatoleum bremense</name>
    <dbReference type="NCBI Taxonomy" id="76115"/>
    <lineage>
        <taxon>Bacteria</taxon>
        <taxon>Pseudomonadati</taxon>
        <taxon>Pseudomonadota</taxon>
        <taxon>Betaproteobacteria</taxon>
        <taxon>Rhodocyclales</taxon>
        <taxon>Rhodocyclaceae</taxon>
        <taxon>Aromatoleum</taxon>
    </lineage>
</organism>
<evidence type="ECO:0000313" key="5">
    <source>
        <dbReference type="EMBL" id="NMG15775.1"/>
    </source>
</evidence>
<dbReference type="PANTHER" id="PTHR46796:SF6">
    <property type="entry name" value="ARAC SUBFAMILY"/>
    <property type="match status" value="1"/>
</dbReference>
<dbReference type="InterPro" id="IPR035418">
    <property type="entry name" value="AraC-bd_2"/>
</dbReference>
<dbReference type="InterPro" id="IPR018060">
    <property type="entry name" value="HTH_AraC"/>
</dbReference>
<evidence type="ECO:0000256" key="2">
    <source>
        <dbReference type="ARBA" id="ARBA00023125"/>
    </source>
</evidence>
<proteinExistence type="predicted"/>
<dbReference type="Gene3D" id="1.10.10.60">
    <property type="entry name" value="Homeodomain-like"/>
    <property type="match status" value="1"/>
</dbReference>
<dbReference type="InterPro" id="IPR020449">
    <property type="entry name" value="Tscrpt_reg_AraC-type_HTH"/>
</dbReference>
<dbReference type="SUPFAM" id="SSF46689">
    <property type="entry name" value="Homeodomain-like"/>
    <property type="match status" value="1"/>
</dbReference>
<dbReference type="Pfam" id="PF12833">
    <property type="entry name" value="HTH_18"/>
    <property type="match status" value="1"/>
</dbReference>